<organism evidence="2 3">
    <name type="scientific">Oryza meyeriana var. granulata</name>
    <dbReference type="NCBI Taxonomy" id="110450"/>
    <lineage>
        <taxon>Eukaryota</taxon>
        <taxon>Viridiplantae</taxon>
        <taxon>Streptophyta</taxon>
        <taxon>Embryophyta</taxon>
        <taxon>Tracheophyta</taxon>
        <taxon>Spermatophyta</taxon>
        <taxon>Magnoliopsida</taxon>
        <taxon>Liliopsida</taxon>
        <taxon>Poales</taxon>
        <taxon>Poaceae</taxon>
        <taxon>BOP clade</taxon>
        <taxon>Oryzoideae</taxon>
        <taxon>Oryzeae</taxon>
        <taxon>Oryzinae</taxon>
        <taxon>Oryza</taxon>
        <taxon>Oryza meyeriana</taxon>
    </lineage>
</organism>
<accession>A0A6G1EDB7</accession>
<reference evidence="2 3" key="1">
    <citation type="submission" date="2019-11" db="EMBL/GenBank/DDBJ databases">
        <title>Whole genome sequence of Oryza granulata.</title>
        <authorList>
            <person name="Li W."/>
        </authorList>
    </citation>
    <scope>NUCLEOTIDE SEQUENCE [LARGE SCALE GENOMIC DNA]</scope>
    <source>
        <strain evidence="3">cv. Menghai</strain>
        <tissue evidence="2">Leaf</tissue>
    </source>
</reference>
<keyword evidence="3" id="KW-1185">Reference proteome</keyword>
<sequence length="107" mass="10934">MMTRAGAWGPRAIPTPVRPRPNPLPAAGSRIDGSDAPPVLAISAARAPLRRQTTATGGARVCAVADPATDMLGPAPDVALGSRFPGSPANLRVAHFHPMSAPPTVRT</sequence>
<evidence type="ECO:0000313" key="2">
    <source>
        <dbReference type="EMBL" id="KAF0922778.1"/>
    </source>
</evidence>
<dbReference type="AlphaFoldDB" id="A0A6G1EDB7"/>
<evidence type="ECO:0000256" key="1">
    <source>
        <dbReference type="SAM" id="MobiDB-lite"/>
    </source>
</evidence>
<comment type="caution">
    <text evidence="2">The sequence shown here is derived from an EMBL/GenBank/DDBJ whole genome shotgun (WGS) entry which is preliminary data.</text>
</comment>
<name>A0A6G1EDB7_9ORYZ</name>
<protein>
    <submittedName>
        <fullName evidence="2">Uncharacterized protein</fullName>
    </submittedName>
</protein>
<feature type="region of interest" description="Disordered" evidence="1">
    <location>
        <begin position="1"/>
        <end position="36"/>
    </location>
</feature>
<gene>
    <name evidence="2" type="ORF">E2562_001164</name>
</gene>
<dbReference type="EMBL" id="SPHZ02000003">
    <property type="protein sequence ID" value="KAF0922778.1"/>
    <property type="molecule type" value="Genomic_DNA"/>
</dbReference>
<evidence type="ECO:0000313" key="3">
    <source>
        <dbReference type="Proteomes" id="UP000479710"/>
    </source>
</evidence>
<proteinExistence type="predicted"/>
<dbReference type="Proteomes" id="UP000479710">
    <property type="component" value="Unassembled WGS sequence"/>
</dbReference>